<evidence type="ECO:0000313" key="4">
    <source>
        <dbReference type="EMBL" id="MBK7414128.1"/>
    </source>
</evidence>
<sequence>MEFAAEGPTAIPLWVNGHAFLTVCDAYFDVLNPLTGEAVHRVPLAGADEAQAAVAAAQLAQPIWAEMGLAARRICLGKLADGLENYAGHFAKLLIGETGFDEARAAVEVADAVAALRGAAVGETGVVAIVVDATHPLAGFAAAAAPALLAGAAVVVKPSPKAPSAAYALCELSARAEWPAGVLNLMQGDTQAIAGLCAAGIDRMVFVGNAALGAQIGAIAEAAGKVFELQAQ</sequence>
<evidence type="ECO:0000256" key="2">
    <source>
        <dbReference type="ARBA" id="ARBA00023002"/>
    </source>
</evidence>
<dbReference type="Pfam" id="PF00171">
    <property type="entry name" value="Aldedh"/>
    <property type="match status" value="1"/>
</dbReference>
<dbReference type="InterPro" id="IPR050740">
    <property type="entry name" value="Aldehyde_DH_Superfamily"/>
</dbReference>
<dbReference type="InterPro" id="IPR015590">
    <property type="entry name" value="Aldehyde_DH_dom"/>
</dbReference>
<protein>
    <submittedName>
        <fullName evidence="4">Aldehyde dehydrogenase family protein</fullName>
    </submittedName>
</protein>
<dbReference type="GO" id="GO:0016620">
    <property type="term" value="F:oxidoreductase activity, acting on the aldehyde or oxo group of donors, NAD or NADP as acceptor"/>
    <property type="evidence" value="ECO:0007669"/>
    <property type="project" value="UniProtKB-ARBA"/>
</dbReference>
<comment type="similarity">
    <text evidence="1">Belongs to the aldehyde dehydrogenase family.</text>
</comment>
<proteinExistence type="inferred from homology"/>
<dbReference type="AlphaFoldDB" id="A0A935JUR1"/>
<reference evidence="4 5" key="1">
    <citation type="submission" date="2020-10" db="EMBL/GenBank/DDBJ databases">
        <title>Connecting structure to function with the recovery of over 1000 high-quality activated sludge metagenome-assembled genomes encoding full-length rRNA genes using long-read sequencing.</title>
        <authorList>
            <person name="Singleton C.M."/>
            <person name="Petriglieri F."/>
            <person name="Kristensen J.M."/>
            <person name="Kirkegaard R.H."/>
            <person name="Michaelsen T.Y."/>
            <person name="Andersen M.H."/>
            <person name="Karst S.M."/>
            <person name="Dueholm M.S."/>
            <person name="Nielsen P.H."/>
            <person name="Albertsen M."/>
        </authorList>
    </citation>
    <scope>NUCLEOTIDE SEQUENCE [LARGE SCALE GENOMIC DNA]</scope>
    <source>
        <strain evidence="4">EsbW_18-Q3-R4-48_BATAC.463</strain>
    </source>
</reference>
<dbReference type="EMBL" id="JADJMS010000006">
    <property type="protein sequence ID" value="MBK7414128.1"/>
    <property type="molecule type" value="Genomic_DNA"/>
</dbReference>
<evidence type="ECO:0000259" key="3">
    <source>
        <dbReference type="Pfam" id="PF00171"/>
    </source>
</evidence>
<dbReference type="Gene3D" id="3.40.605.10">
    <property type="entry name" value="Aldehyde Dehydrogenase, Chain A, domain 1"/>
    <property type="match status" value="2"/>
</dbReference>
<accession>A0A935JUR1</accession>
<gene>
    <name evidence="4" type="ORF">IPJ38_02410</name>
</gene>
<evidence type="ECO:0000313" key="5">
    <source>
        <dbReference type="Proteomes" id="UP000739411"/>
    </source>
</evidence>
<dbReference type="PANTHER" id="PTHR43353">
    <property type="entry name" value="SUCCINATE-SEMIALDEHYDE DEHYDROGENASE, MITOCHONDRIAL"/>
    <property type="match status" value="1"/>
</dbReference>
<dbReference type="InterPro" id="IPR016162">
    <property type="entry name" value="Ald_DH_N"/>
</dbReference>
<keyword evidence="2" id="KW-0560">Oxidoreductase</keyword>
<dbReference type="SUPFAM" id="SSF53720">
    <property type="entry name" value="ALDH-like"/>
    <property type="match status" value="1"/>
</dbReference>
<dbReference type="PANTHER" id="PTHR43353:SF5">
    <property type="entry name" value="SUCCINATE-SEMIALDEHYDE DEHYDROGENASE, MITOCHONDRIAL"/>
    <property type="match status" value="1"/>
</dbReference>
<comment type="caution">
    <text evidence="4">The sequence shown here is derived from an EMBL/GenBank/DDBJ whole genome shotgun (WGS) entry which is preliminary data.</text>
</comment>
<dbReference type="InterPro" id="IPR016161">
    <property type="entry name" value="Ald_DH/histidinol_DH"/>
</dbReference>
<evidence type="ECO:0000256" key="1">
    <source>
        <dbReference type="ARBA" id="ARBA00009986"/>
    </source>
</evidence>
<feature type="domain" description="Aldehyde dehydrogenase" evidence="3">
    <location>
        <begin position="27"/>
        <end position="225"/>
    </location>
</feature>
<name>A0A935JUR1_9RHOO</name>
<organism evidence="4 5">
    <name type="scientific">Candidatus Dechloromonas phosphorivorans</name>
    <dbReference type="NCBI Taxonomy" id="2899244"/>
    <lineage>
        <taxon>Bacteria</taxon>
        <taxon>Pseudomonadati</taxon>
        <taxon>Pseudomonadota</taxon>
        <taxon>Betaproteobacteria</taxon>
        <taxon>Rhodocyclales</taxon>
        <taxon>Azonexaceae</taxon>
        <taxon>Dechloromonas</taxon>
    </lineage>
</organism>
<dbReference type="Proteomes" id="UP000739411">
    <property type="component" value="Unassembled WGS sequence"/>
</dbReference>